<dbReference type="AlphaFoldDB" id="A0A4Z2HL62"/>
<evidence type="ECO:0000313" key="2">
    <source>
        <dbReference type="EMBL" id="TNN65723.1"/>
    </source>
</evidence>
<protein>
    <submittedName>
        <fullName evidence="2">Uncharacterized protein</fullName>
    </submittedName>
</protein>
<name>A0A4Z2HL62_9TELE</name>
<dbReference type="EMBL" id="SRLO01000230">
    <property type="protein sequence ID" value="TNN65723.1"/>
    <property type="molecule type" value="Genomic_DNA"/>
</dbReference>
<organism evidence="2 3">
    <name type="scientific">Liparis tanakae</name>
    <name type="common">Tanaka's snailfish</name>
    <dbReference type="NCBI Taxonomy" id="230148"/>
    <lineage>
        <taxon>Eukaryota</taxon>
        <taxon>Metazoa</taxon>
        <taxon>Chordata</taxon>
        <taxon>Craniata</taxon>
        <taxon>Vertebrata</taxon>
        <taxon>Euteleostomi</taxon>
        <taxon>Actinopterygii</taxon>
        <taxon>Neopterygii</taxon>
        <taxon>Teleostei</taxon>
        <taxon>Neoteleostei</taxon>
        <taxon>Acanthomorphata</taxon>
        <taxon>Eupercaria</taxon>
        <taxon>Perciformes</taxon>
        <taxon>Cottioidei</taxon>
        <taxon>Cottales</taxon>
        <taxon>Liparidae</taxon>
        <taxon>Liparis</taxon>
    </lineage>
</organism>
<dbReference type="Proteomes" id="UP000314294">
    <property type="component" value="Unassembled WGS sequence"/>
</dbReference>
<reference evidence="2 3" key="1">
    <citation type="submission" date="2019-03" db="EMBL/GenBank/DDBJ databases">
        <title>First draft genome of Liparis tanakae, snailfish: a comprehensive survey of snailfish specific genes.</title>
        <authorList>
            <person name="Kim W."/>
            <person name="Song I."/>
            <person name="Jeong J.-H."/>
            <person name="Kim D."/>
            <person name="Kim S."/>
            <person name="Ryu S."/>
            <person name="Song J.Y."/>
            <person name="Lee S.K."/>
        </authorList>
    </citation>
    <scope>NUCLEOTIDE SEQUENCE [LARGE SCALE GENOMIC DNA]</scope>
    <source>
        <tissue evidence="2">Muscle</tissue>
    </source>
</reference>
<comment type="caution">
    <text evidence="2">The sequence shown here is derived from an EMBL/GenBank/DDBJ whole genome shotgun (WGS) entry which is preliminary data.</text>
</comment>
<keyword evidence="3" id="KW-1185">Reference proteome</keyword>
<evidence type="ECO:0000313" key="3">
    <source>
        <dbReference type="Proteomes" id="UP000314294"/>
    </source>
</evidence>
<sequence>MARVGGVPVKLRFLIRGGIPGPEQSRHQNSSPIVAAQQRNAIQPEIRRDLGCRGGWRVEGGGGGKVHQAKNWAEFSQSKPQRQRDGPDSTPDQYNFVLLPLHPALQPARCGFLLAAKLKLRPPQQLLAFFRKEVLPERERRGWGGGEDLIVNICFSFTPPSLFVELSGAPGRHSSSTLPPSTASTLSSTHPATHPSPGWLTVRLKLSEAKVSI</sequence>
<proteinExistence type="predicted"/>
<accession>A0A4Z2HL62</accession>
<gene>
    <name evidence="2" type="ORF">EYF80_024016</name>
</gene>
<feature type="region of interest" description="Disordered" evidence="1">
    <location>
        <begin position="168"/>
        <end position="195"/>
    </location>
</feature>
<feature type="compositionally biased region" description="Low complexity" evidence="1">
    <location>
        <begin position="174"/>
        <end position="195"/>
    </location>
</feature>
<evidence type="ECO:0000256" key="1">
    <source>
        <dbReference type="SAM" id="MobiDB-lite"/>
    </source>
</evidence>